<dbReference type="Gene3D" id="1.10.10.10">
    <property type="entry name" value="Winged helix-like DNA-binding domain superfamily/Winged helix DNA-binding domain"/>
    <property type="match status" value="1"/>
</dbReference>
<accession>A0A1W2FZH9</accession>
<dbReference type="EMBL" id="FWXV01000023">
    <property type="protein sequence ID" value="SMD27367.1"/>
    <property type="molecule type" value="Genomic_DNA"/>
</dbReference>
<name>A0A1W2FZH9_KIBAR</name>
<dbReference type="Pfam" id="PF12840">
    <property type="entry name" value="HTH_20"/>
    <property type="match status" value="1"/>
</dbReference>
<dbReference type="AlphaFoldDB" id="A0A1W2FZH9"/>
<proteinExistence type="predicted"/>
<dbReference type="InterPro" id="IPR036390">
    <property type="entry name" value="WH_DNA-bd_sf"/>
</dbReference>
<evidence type="ECO:0000313" key="1">
    <source>
        <dbReference type="EMBL" id="SMD27367.1"/>
    </source>
</evidence>
<dbReference type="Gene3D" id="6.10.140.2180">
    <property type="match status" value="1"/>
</dbReference>
<protein>
    <submittedName>
        <fullName evidence="1">Helix-turn-helix domain-containing protein</fullName>
    </submittedName>
</protein>
<sequence>MSMATLDLLLHPVRLRVLRTFLDGLPATTAQLRERLPDIPPATMYRHVAALAAAGVLEVLDEKRIRGTVERTYRVCWHRAEIDPADRATMTTDDHRRTFTAFIGGLLADFDEYLAHEPADPTADGVTYQQAALWLTDTEMAELQAEIRAAVTTRMDRDPNQDRTRRMISFVTMPVE</sequence>
<dbReference type="InterPro" id="IPR036388">
    <property type="entry name" value="WH-like_DNA-bd_sf"/>
</dbReference>
<keyword evidence="2" id="KW-1185">Reference proteome</keyword>
<dbReference type="Proteomes" id="UP000192674">
    <property type="component" value="Unassembled WGS sequence"/>
</dbReference>
<evidence type="ECO:0000313" key="2">
    <source>
        <dbReference type="Proteomes" id="UP000192674"/>
    </source>
</evidence>
<dbReference type="SUPFAM" id="SSF46785">
    <property type="entry name" value="Winged helix' DNA-binding domain"/>
    <property type="match status" value="1"/>
</dbReference>
<reference evidence="1 2" key="1">
    <citation type="submission" date="2017-04" db="EMBL/GenBank/DDBJ databases">
        <authorList>
            <person name="Afonso C.L."/>
            <person name="Miller P.J."/>
            <person name="Scott M.A."/>
            <person name="Spackman E."/>
            <person name="Goraichik I."/>
            <person name="Dimitrov K.M."/>
            <person name="Suarez D.L."/>
            <person name="Swayne D.E."/>
        </authorList>
    </citation>
    <scope>NUCLEOTIDE SEQUENCE [LARGE SCALE GENOMIC DNA]</scope>
    <source>
        <strain evidence="1 2">DSM 43828</strain>
    </source>
</reference>
<gene>
    <name evidence="1" type="ORF">SAMN05661093_10970</name>
</gene>
<organism evidence="1 2">
    <name type="scientific">Kibdelosporangium aridum</name>
    <dbReference type="NCBI Taxonomy" id="2030"/>
    <lineage>
        <taxon>Bacteria</taxon>
        <taxon>Bacillati</taxon>
        <taxon>Actinomycetota</taxon>
        <taxon>Actinomycetes</taxon>
        <taxon>Pseudonocardiales</taxon>
        <taxon>Pseudonocardiaceae</taxon>
        <taxon>Kibdelosporangium</taxon>
    </lineage>
</organism>